<proteinExistence type="predicted"/>
<protein>
    <submittedName>
        <fullName evidence="2">Uncharacterized protein</fullName>
    </submittedName>
</protein>
<feature type="region of interest" description="Disordered" evidence="1">
    <location>
        <begin position="1566"/>
        <end position="1621"/>
    </location>
</feature>
<dbReference type="Proteomes" id="UP001162001">
    <property type="component" value="Segment"/>
</dbReference>
<reference evidence="2 3" key="1">
    <citation type="submission" date="2020-04" db="EMBL/GenBank/DDBJ databases">
        <title>Advantages and limits of metagenomic assembly and binning of a giant virus.</title>
        <authorList>
            <person name="Schulz F."/>
            <person name="Andreani J."/>
            <person name="Francis R."/>
            <person name="Boudjemaa H."/>
            <person name="Bou Khalil J.Y."/>
            <person name="Lee J."/>
            <person name="La Scola B."/>
            <person name="Woyke T."/>
        </authorList>
    </citation>
    <scope>NUCLEOTIDE SEQUENCE [LARGE SCALE GENOMIC DNA]</scope>
    <source>
        <strain evidence="2 3">FV1/VV64</strain>
    </source>
</reference>
<accession>A0A7D3QV46</accession>
<evidence type="ECO:0000313" key="2">
    <source>
        <dbReference type="EMBL" id="QKF93984.1"/>
    </source>
</evidence>
<name>A0A7D3QV46_9VIRU</name>
<dbReference type="EMBL" id="MT418680">
    <property type="protein sequence ID" value="QKF93984.1"/>
    <property type="molecule type" value="Genomic_DNA"/>
</dbReference>
<feature type="compositionally biased region" description="Acidic residues" evidence="1">
    <location>
        <begin position="1595"/>
        <end position="1612"/>
    </location>
</feature>
<feature type="compositionally biased region" description="Acidic residues" evidence="1">
    <location>
        <begin position="1573"/>
        <end position="1587"/>
    </location>
</feature>
<feature type="region of interest" description="Disordered" evidence="1">
    <location>
        <begin position="1185"/>
        <end position="1208"/>
    </location>
</feature>
<organism evidence="2 3">
    <name type="scientific">Fadolivirus FV1/VV64</name>
    <dbReference type="NCBI Taxonomy" id="3070911"/>
    <lineage>
        <taxon>Viruses</taxon>
        <taxon>Varidnaviria</taxon>
        <taxon>Bamfordvirae</taxon>
        <taxon>Nucleocytoviricota</taxon>
        <taxon>Megaviricetes</taxon>
        <taxon>Imitervirales</taxon>
        <taxon>Mimiviridae</taxon>
        <taxon>Klosneuvirinae</taxon>
        <taxon>Fadolivirus</taxon>
        <taxon>Fadolivirus algeromassiliense</taxon>
    </lineage>
</organism>
<gene>
    <name evidence="2" type="ORF">Fadolivirus_1_526</name>
</gene>
<evidence type="ECO:0000313" key="3">
    <source>
        <dbReference type="Proteomes" id="UP001162001"/>
    </source>
</evidence>
<sequence>MYINKIDELVNNIIDDFYNTIITKKDFKKFLTEVNFVKYQLEINKIFTTYFTNINKKEINAILNDDDNTAKLIEIIKKYIAYYMFMIFGFFYNGKQETYINNIVEFTKNQPSFNFKINNFFNSDSNSIVIKFHIIIKNILILLDADSVKQSQLSKKQEFSDTISFLNELGKEVVDASFKLKNLNGNVFDQAHNIIKMILINELYLKQDKKEINEFLDQSNAQTGEFIYIDIIVPRTESIDYNTIENSLTQREVELGMASEIYELLAKVENEKIIDKHHDEKILDLLNSRIIIPITEDFMLYHKDSEKYEKPLNVTNQTLQTKKKDETKIKYIINKIDSVSEYYSKNTKSNNDLKKNIEKLFYQPLADRKAILVNNIEDIKIINKLQNQGRRAIENNEYYNDLLSYRQYPYINFKDIQNYGFNLNINQTLDAVRSINFEKINEMNRNKFVQMRITSPHHSVNIIGFIIKPQYTDIKCLKLKDFVDIRKVGYNEGGKVIKNDNGFNITLKLLKKHITTSNNKKRPAVYWLFDLEKDKVKLEKYDVISKMNNNEHIKIMIGTLYDNLLTIVNDEIIQSCSKNEMTLQKFYKLLNKINSKIIEVPTDIKSFNDLEKIIYNEKIVRLEDKYDGKEDEFPGLLGDIIELPAAPEKQKEKMPIMKLEKFKKQKISDADELMEAEKYGAICQHNISWDNISALRKKNPNKFSELLFEFFQQYVIKNHEDDFICKSCGSQINLRNYVLDGTYDDDGRFVSFNMPMEVPIEDIPEYEKYKSTIRNLEKIIERIASISNINSLTGTSLTIKMRIRKIVRDALDLILVHNANLKSVYKERSEKISLYGLNKELSNLFIFDLDNSIFVYSSKDKDFYKPIKRNNITMYLLLLMILELNDSQIYYMTGDKICNYYLFSKYGMNWFNGIHIRKNNQNTITPILNYKVLCYIIFYMSCLITKYNLWYTENVEQEKTKKFDPMTQKVIIHTLVDFINSVLEFYGKKKRHFIYDILANKFFQKLNTTFKNEEILDRIKTIENKKIVTDDKKTKMVSVKIKPIELSHEYNYGTYFDTSSWMTCKIAKNFIKKRIDTREELLEISNITNCESGTFHKWIPKGTEYSCSICGISAKDTKVSADLNNKIEESFKETQLHKLAKKYCKSGDLHSYNVETDNKCSICTKCNKIETDKLSRKELDELEKNISKMKDHTSTKEEKPHKKDKSDKYRDFINEMKSSYGKSKQHKEDYQRFIDAFISKVEALLGKDINLRNKDIYLRYDSYIIDHDHNGNAIEKPFTINDVSNKILFRKDHQFFKKDVIYYTNNKLQIDIFYDASTKLLLGYKEKNKEFQYSRRHNIYLKVNNSIMSRIKMLGYPTKFIKIKDRMNELKLTYKDPNTRLRQIISELNRNRIQKLKRFISDFQRYIYRIAYNYQRKPIDEENNPDKFIDTYKNKLNNVVLNDKKNKVFKNWKGIKYELFFENLENKTINIDPDANYISVDDLSMYDYSGNIILFYLINEMNKLLDLNNDKFTKTTLTYLLLDIIVRVHDEFDEDKDMTNTEIKRFKYTLEIQNEKDIEDVGGATEGFYDEYKDPDEEVNEDELEQKEEDKELMDALDIEDGEEGLEYDNVDYESGVNFDG</sequence>
<keyword evidence="3" id="KW-1185">Reference proteome</keyword>
<evidence type="ECO:0000256" key="1">
    <source>
        <dbReference type="SAM" id="MobiDB-lite"/>
    </source>
</evidence>